<accession>A0ABT1UIY4</accession>
<dbReference type="Proteomes" id="UP001524569">
    <property type="component" value="Unassembled WGS sequence"/>
</dbReference>
<gene>
    <name evidence="1" type="ORF">NP603_13865</name>
</gene>
<organism evidence="1 2">
    <name type="scientific">Methylomonas aurea</name>
    <dbReference type="NCBI Taxonomy" id="2952224"/>
    <lineage>
        <taxon>Bacteria</taxon>
        <taxon>Pseudomonadati</taxon>
        <taxon>Pseudomonadota</taxon>
        <taxon>Gammaproteobacteria</taxon>
        <taxon>Methylococcales</taxon>
        <taxon>Methylococcaceae</taxon>
        <taxon>Methylomonas</taxon>
    </lineage>
</organism>
<name>A0ABT1UIY4_9GAMM</name>
<keyword evidence="2" id="KW-1185">Reference proteome</keyword>
<proteinExistence type="predicted"/>
<dbReference type="EMBL" id="JANIBM010000017">
    <property type="protein sequence ID" value="MCQ8182204.1"/>
    <property type="molecule type" value="Genomic_DNA"/>
</dbReference>
<dbReference type="RefSeq" id="WP_256611495.1">
    <property type="nucleotide sequence ID" value="NZ_JANIBM010000017.1"/>
</dbReference>
<sequence length="158" mass="17995">MSKTNWRNVRPSNIQDAFGWCIRYAKHKHNRSVEGIADLMGVNHWTLYKWIGEGDMPAKLIRGFEMHCGTDYVSRWLVESAGKMVIEVPRGKQCGAGEIHHFQSDCNAATGLLITFYGELQGLDETLASLQTLLEQTAWHKGNVEKYRQPELPFDEEG</sequence>
<evidence type="ECO:0000313" key="2">
    <source>
        <dbReference type="Proteomes" id="UP001524569"/>
    </source>
</evidence>
<evidence type="ECO:0000313" key="1">
    <source>
        <dbReference type="EMBL" id="MCQ8182204.1"/>
    </source>
</evidence>
<protein>
    <submittedName>
        <fullName evidence="1">Uncharacterized protein</fullName>
    </submittedName>
</protein>
<reference evidence="1 2" key="1">
    <citation type="submission" date="2022-07" db="EMBL/GenBank/DDBJ databases">
        <title>Methylomonas rivi sp. nov., Methylomonas rosea sp. nov., Methylomonas aureus sp. nov. and Methylomonas subterranea sp. nov., four novel methanotrophs isolated from a freshwater creek and the deep terrestrial subsurface.</title>
        <authorList>
            <person name="Abin C."/>
            <person name="Sankaranarayanan K."/>
            <person name="Garner C."/>
            <person name="Sindelar R."/>
            <person name="Kotary K."/>
            <person name="Garner R."/>
            <person name="Barclay S."/>
            <person name="Lawson P."/>
            <person name="Krumholz L."/>
        </authorList>
    </citation>
    <scope>NUCLEOTIDE SEQUENCE [LARGE SCALE GENOMIC DNA]</scope>
    <source>
        <strain evidence="1 2">SURF-1</strain>
    </source>
</reference>
<comment type="caution">
    <text evidence="1">The sequence shown here is derived from an EMBL/GenBank/DDBJ whole genome shotgun (WGS) entry which is preliminary data.</text>
</comment>